<evidence type="ECO:0000256" key="9">
    <source>
        <dbReference type="ARBA" id="ARBA00023014"/>
    </source>
</evidence>
<feature type="region of interest" description="Disordered" evidence="10">
    <location>
        <begin position="369"/>
        <end position="396"/>
    </location>
</feature>
<evidence type="ECO:0000256" key="10">
    <source>
        <dbReference type="SAM" id="MobiDB-lite"/>
    </source>
</evidence>
<keyword evidence="7" id="KW-0560">Oxidoreductase</keyword>
<keyword evidence="6" id="KW-0479">Metal-binding</keyword>
<comment type="cofactor">
    <cofactor evidence="1">
        <name>FMN</name>
        <dbReference type="ChEBI" id="CHEBI:58210"/>
    </cofactor>
</comment>
<dbReference type="InterPro" id="IPR051793">
    <property type="entry name" value="NADH:flavin_oxidoreductase"/>
</dbReference>
<sequence length="654" mass="71600">MNDIPVQGQLHLEHLFKPVSLGNVQARNRVSLVATLTNYAENHLITPKWTSFLVERAKGGVGTLITELIATDPAALAHGGIVIGYDDRNQEGFKRTAAEVREAGGLLLGQLWHPGRQQLWAPVRSPKGISEKPDAFSWTVPHVMSTGDLRELINRFVEVAQRLYRAGFNGVELHGAHGYLLTQLLSPWSNDRDDEFGGSVENRTRFIREIAQGIRETCGADFIVGLKMPGDEGVRPGIDPEESRKIAERINVDNLLDYLAISQGNFSLSLENHVPDIYFNEAHFKDLAAGLRPHVNPLPLMSVGRITRPELAEQLIGDGVCDMVGLSRALMADANWVKKAEQGQFDDIRPATYSNFSWGMTQAGQPILEENNPEMGESGESGWQPGKSSQPKKVSVVGSGPAGLEAAWVLAARGHKVTLYGKSHVAGGALRLISTLPTQVQQKKIIDWQVRQAEKYGVEFQMGEEVKTEHIIKASPEVVVLATGSVQSTPEGLEGKGLSLKEAMEHGLTIQTGKTIVLYDLDQTAATYAAADSLSERNKVILVTPRSEFAKGVNYCSQIGVMRRLYGSGVTLIPATEIVDFKDSAIVLRNVYTGIEQTHENVDYLLWSSPRKANSSLIRELVREGIQATLIGDCMSPRNLLCAIHEGRALAMSL</sequence>
<dbReference type="Gene3D" id="3.50.50.60">
    <property type="entry name" value="FAD/NAD(P)-binding domain"/>
    <property type="match status" value="1"/>
</dbReference>
<evidence type="ECO:0000313" key="13">
    <source>
        <dbReference type="EMBL" id="MBK1779690.1"/>
    </source>
</evidence>
<dbReference type="InterPro" id="IPR023753">
    <property type="entry name" value="FAD/NAD-binding_dom"/>
</dbReference>
<accession>A0ABS1E9Y9</accession>
<dbReference type="Pfam" id="PF07992">
    <property type="entry name" value="Pyr_redox_2"/>
    <property type="match status" value="1"/>
</dbReference>
<evidence type="ECO:0000256" key="1">
    <source>
        <dbReference type="ARBA" id="ARBA00001917"/>
    </source>
</evidence>
<dbReference type="PANTHER" id="PTHR42917:SF2">
    <property type="entry name" value="2,4-DIENOYL-COA REDUCTASE [(2E)-ENOYL-COA-PRODUCING]"/>
    <property type="match status" value="1"/>
</dbReference>
<dbReference type="Proteomes" id="UP000635316">
    <property type="component" value="Unassembled WGS sequence"/>
</dbReference>
<keyword evidence="4" id="KW-0285">Flavoprotein</keyword>
<dbReference type="RefSeq" id="WP_200232692.1">
    <property type="nucleotide sequence ID" value="NZ_JAENGP010000001.1"/>
</dbReference>
<feature type="domain" description="NADH:flavin oxidoreductase/NADH oxidase N-terminal" evidence="11">
    <location>
        <begin position="15"/>
        <end position="344"/>
    </location>
</feature>
<evidence type="ECO:0000256" key="2">
    <source>
        <dbReference type="ARBA" id="ARBA00001966"/>
    </source>
</evidence>
<dbReference type="PRINTS" id="PR00419">
    <property type="entry name" value="ADXRDTASE"/>
</dbReference>
<dbReference type="InterPro" id="IPR036188">
    <property type="entry name" value="FAD/NAD-bd_sf"/>
</dbReference>
<comment type="caution">
    <text evidence="13">The sequence shown here is derived from an EMBL/GenBank/DDBJ whole genome shotgun (WGS) entry which is preliminary data.</text>
</comment>
<evidence type="ECO:0000256" key="6">
    <source>
        <dbReference type="ARBA" id="ARBA00022723"/>
    </source>
</evidence>
<dbReference type="Pfam" id="PF00724">
    <property type="entry name" value="Oxidored_FMN"/>
    <property type="match status" value="1"/>
</dbReference>
<evidence type="ECO:0000256" key="8">
    <source>
        <dbReference type="ARBA" id="ARBA00023004"/>
    </source>
</evidence>
<reference evidence="13 14" key="1">
    <citation type="submission" date="2020-12" db="EMBL/GenBank/DDBJ databases">
        <authorList>
            <person name="Lu T."/>
            <person name="Wang Q."/>
            <person name="Han X."/>
        </authorList>
    </citation>
    <scope>NUCLEOTIDE SEQUENCE [LARGE SCALE GENOMIC DNA]</scope>
    <source>
        <strain evidence="13 14">WQ 585</strain>
    </source>
</reference>
<protein>
    <submittedName>
        <fullName evidence="13">FAD-dependent oxidoreductase</fullName>
    </submittedName>
</protein>
<evidence type="ECO:0000313" key="14">
    <source>
        <dbReference type="Proteomes" id="UP000635316"/>
    </source>
</evidence>
<evidence type="ECO:0000256" key="7">
    <source>
        <dbReference type="ARBA" id="ARBA00023002"/>
    </source>
</evidence>
<dbReference type="CDD" id="cd02803">
    <property type="entry name" value="OYE_like_FMN_family"/>
    <property type="match status" value="1"/>
</dbReference>
<evidence type="ECO:0000259" key="12">
    <source>
        <dbReference type="Pfam" id="PF07992"/>
    </source>
</evidence>
<organism evidence="13 14">
    <name type="scientific">Advenella mandrilli</name>
    <dbReference type="NCBI Taxonomy" id="2800330"/>
    <lineage>
        <taxon>Bacteria</taxon>
        <taxon>Pseudomonadati</taxon>
        <taxon>Pseudomonadota</taxon>
        <taxon>Betaproteobacteria</taxon>
        <taxon>Burkholderiales</taxon>
        <taxon>Alcaligenaceae</taxon>
    </lineage>
</organism>
<evidence type="ECO:0000256" key="5">
    <source>
        <dbReference type="ARBA" id="ARBA00022643"/>
    </source>
</evidence>
<dbReference type="InterPro" id="IPR001155">
    <property type="entry name" value="OxRdtase_FMN_N"/>
</dbReference>
<comment type="similarity">
    <text evidence="3">In the N-terminal section; belongs to the NADH:flavin oxidoreductase/NADH oxidase family.</text>
</comment>
<keyword evidence="14" id="KW-1185">Reference proteome</keyword>
<keyword evidence="5" id="KW-0288">FMN</keyword>
<keyword evidence="8" id="KW-0408">Iron</keyword>
<keyword evidence="9" id="KW-0411">Iron-sulfur</keyword>
<dbReference type="PANTHER" id="PTHR42917">
    <property type="entry name" value="2,4-DIENOYL-COA REDUCTASE"/>
    <property type="match status" value="1"/>
</dbReference>
<dbReference type="InterPro" id="IPR013785">
    <property type="entry name" value="Aldolase_TIM"/>
</dbReference>
<evidence type="ECO:0000259" key="11">
    <source>
        <dbReference type="Pfam" id="PF00724"/>
    </source>
</evidence>
<dbReference type="SUPFAM" id="SSF51395">
    <property type="entry name" value="FMN-linked oxidoreductases"/>
    <property type="match status" value="1"/>
</dbReference>
<evidence type="ECO:0000256" key="4">
    <source>
        <dbReference type="ARBA" id="ARBA00022630"/>
    </source>
</evidence>
<comment type="cofactor">
    <cofactor evidence="2">
        <name>[4Fe-4S] cluster</name>
        <dbReference type="ChEBI" id="CHEBI:49883"/>
    </cofactor>
</comment>
<dbReference type="SUPFAM" id="SSF51971">
    <property type="entry name" value="Nucleotide-binding domain"/>
    <property type="match status" value="1"/>
</dbReference>
<gene>
    <name evidence="13" type="ORF">JHL22_00490</name>
</gene>
<proteinExistence type="inferred from homology"/>
<dbReference type="Gene3D" id="3.20.20.70">
    <property type="entry name" value="Aldolase class I"/>
    <property type="match status" value="1"/>
</dbReference>
<name>A0ABS1E9Y9_9BURK</name>
<feature type="domain" description="FAD/NAD(P)-binding" evidence="12">
    <location>
        <begin position="393"/>
        <end position="618"/>
    </location>
</feature>
<dbReference type="EMBL" id="JAENGP010000001">
    <property type="protein sequence ID" value="MBK1779690.1"/>
    <property type="molecule type" value="Genomic_DNA"/>
</dbReference>
<dbReference type="Gene3D" id="3.40.50.720">
    <property type="entry name" value="NAD(P)-binding Rossmann-like Domain"/>
    <property type="match status" value="1"/>
</dbReference>
<evidence type="ECO:0000256" key="3">
    <source>
        <dbReference type="ARBA" id="ARBA00011048"/>
    </source>
</evidence>